<dbReference type="GO" id="GO:0016787">
    <property type="term" value="F:hydrolase activity"/>
    <property type="evidence" value="ECO:0007669"/>
    <property type="project" value="UniProtKB-KW"/>
</dbReference>
<keyword evidence="3" id="KW-1185">Reference proteome</keyword>
<name>A0ABV6DUQ3_9BACL</name>
<accession>A0ABV6DUQ3</accession>
<dbReference type="Pfam" id="PF00723">
    <property type="entry name" value="Glyco_hydro_15"/>
    <property type="match status" value="1"/>
</dbReference>
<dbReference type="SUPFAM" id="SSF48208">
    <property type="entry name" value="Six-hairpin glycosidases"/>
    <property type="match status" value="1"/>
</dbReference>
<dbReference type="RefSeq" id="WP_377474364.1">
    <property type="nucleotide sequence ID" value="NZ_JBHLWN010000117.1"/>
</dbReference>
<reference evidence="2 3" key="1">
    <citation type="submission" date="2024-09" db="EMBL/GenBank/DDBJ databases">
        <authorList>
            <person name="Sun Q."/>
            <person name="Mori K."/>
        </authorList>
    </citation>
    <scope>NUCLEOTIDE SEQUENCE [LARGE SCALE GENOMIC DNA]</scope>
    <source>
        <strain evidence="2 3">CCM 7759</strain>
    </source>
</reference>
<dbReference type="Proteomes" id="UP001589776">
    <property type="component" value="Unassembled WGS sequence"/>
</dbReference>
<keyword evidence="2" id="KW-0378">Hydrolase</keyword>
<sequence>MSDRRSALEQCAKQLIVWNQHPSGSYVACPLFANYAYGWLRDGTFIAYAMDLSGEYESSERFYGWVDRVLSRKADIVEKLLAKKEAQQWIDRSEFLGTRFHLDGRDDDGEWGHFQLDGYGTWLWGLTQHIRLTGRTELLDRFRGSIELTLRYVTAFWPWPNFDCWEENPDYVHPSTLACLYGGLMAIGELEGRGDLLETAEEIKRFLAGNCVHNGTFVKSVVHRDGSWQPVLPGVDANLMWLVEPFRVFEPGEPVMEATLERIRNELVRDGGMHRYVEDTYYGGGSWLLLTGWYGWVLAGLGDLDGAARCLAWMEDHADELGRLPEQVPVGLLHEEAYRDWQTRWGEPAVPLLWSHAMYLVLSANLKRA</sequence>
<feature type="domain" description="GH15-like" evidence="1">
    <location>
        <begin position="4"/>
        <end position="303"/>
    </location>
</feature>
<dbReference type="InterPro" id="IPR012341">
    <property type="entry name" value="6hp_glycosidase-like_sf"/>
</dbReference>
<dbReference type="InterPro" id="IPR008928">
    <property type="entry name" value="6-hairpin_glycosidase_sf"/>
</dbReference>
<evidence type="ECO:0000259" key="1">
    <source>
        <dbReference type="Pfam" id="PF00723"/>
    </source>
</evidence>
<proteinExistence type="predicted"/>
<protein>
    <submittedName>
        <fullName evidence="2">Glycoside hydrolase family 15 protein</fullName>
    </submittedName>
</protein>
<dbReference type="InterPro" id="IPR011613">
    <property type="entry name" value="GH15-like"/>
</dbReference>
<dbReference type="PANTHER" id="PTHR31616">
    <property type="entry name" value="TREHALASE"/>
    <property type="match status" value="1"/>
</dbReference>
<evidence type="ECO:0000313" key="2">
    <source>
        <dbReference type="EMBL" id="MFC0216312.1"/>
    </source>
</evidence>
<dbReference type="EMBL" id="JBHLWN010000117">
    <property type="protein sequence ID" value="MFC0216312.1"/>
    <property type="molecule type" value="Genomic_DNA"/>
</dbReference>
<organism evidence="2 3">
    <name type="scientific">Paenibacillus chartarius</name>
    <dbReference type="NCBI Taxonomy" id="747481"/>
    <lineage>
        <taxon>Bacteria</taxon>
        <taxon>Bacillati</taxon>
        <taxon>Bacillota</taxon>
        <taxon>Bacilli</taxon>
        <taxon>Bacillales</taxon>
        <taxon>Paenibacillaceae</taxon>
        <taxon>Paenibacillus</taxon>
    </lineage>
</organism>
<dbReference type="PANTHER" id="PTHR31616:SF0">
    <property type="entry name" value="GLUCAN 1,4-ALPHA-GLUCOSIDASE"/>
    <property type="match status" value="1"/>
</dbReference>
<gene>
    <name evidence="2" type="ORF">ACFFK0_28345</name>
</gene>
<dbReference type="Gene3D" id="1.50.10.10">
    <property type="match status" value="1"/>
</dbReference>
<comment type="caution">
    <text evidence="2">The sequence shown here is derived from an EMBL/GenBank/DDBJ whole genome shotgun (WGS) entry which is preliminary data.</text>
</comment>
<evidence type="ECO:0000313" key="3">
    <source>
        <dbReference type="Proteomes" id="UP001589776"/>
    </source>
</evidence>